<dbReference type="EMBL" id="QGML01000338">
    <property type="protein sequence ID" value="TVY92326.1"/>
    <property type="molecule type" value="Genomic_DNA"/>
</dbReference>
<dbReference type="Proteomes" id="UP000315522">
    <property type="component" value="Unassembled WGS sequence"/>
</dbReference>
<proteinExistence type="predicted"/>
<reference evidence="3 4" key="1">
    <citation type="submission" date="2018-05" db="EMBL/GenBank/DDBJ databases">
        <title>Genome sequencing and assembly of the regulated plant pathogen Lachnellula willkommii and related sister species for the development of diagnostic species identification markers.</title>
        <authorList>
            <person name="Giroux E."/>
            <person name="Bilodeau G."/>
        </authorList>
    </citation>
    <scope>NUCLEOTIDE SEQUENCE [LARGE SCALE GENOMIC DNA]</scope>
    <source>
        <strain evidence="3 4">CBS 172.35</strain>
    </source>
</reference>
<comment type="caution">
    <text evidence="3">The sequence shown here is derived from an EMBL/GenBank/DDBJ whole genome shotgun (WGS) entry which is preliminary data.</text>
</comment>
<feature type="compositionally biased region" description="Basic and acidic residues" evidence="1">
    <location>
        <begin position="1"/>
        <end position="10"/>
    </location>
</feature>
<organism evidence="3 4">
    <name type="scientific">Lachnellula willkommii</name>
    <dbReference type="NCBI Taxonomy" id="215461"/>
    <lineage>
        <taxon>Eukaryota</taxon>
        <taxon>Fungi</taxon>
        <taxon>Dikarya</taxon>
        <taxon>Ascomycota</taxon>
        <taxon>Pezizomycotina</taxon>
        <taxon>Leotiomycetes</taxon>
        <taxon>Helotiales</taxon>
        <taxon>Lachnaceae</taxon>
        <taxon>Lachnellula</taxon>
    </lineage>
</organism>
<evidence type="ECO:0000313" key="3">
    <source>
        <dbReference type="EMBL" id="TVY92326.1"/>
    </source>
</evidence>
<keyword evidence="4" id="KW-1185">Reference proteome</keyword>
<name>A0A559MH91_9HELO</name>
<feature type="domain" description="Clr5" evidence="2">
    <location>
        <begin position="31"/>
        <end position="99"/>
    </location>
</feature>
<gene>
    <name evidence="3" type="ORF">LAWI1_G002183</name>
</gene>
<dbReference type="PANTHER" id="PTHR38788">
    <property type="entry name" value="CLR5 DOMAIN-CONTAINING PROTEIN"/>
    <property type="match status" value="1"/>
</dbReference>
<dbReference type="PANTHER" id="PTHR38788:SF3">
    <property type="entry name" value="CLR5 DOMAIN-CONTAINING PROTEIN"/>
    <property type="match status" value="1"/>
</dbReference>
<sequence>MSENKYDQRQEAQPTIKTEEPSKSSRLIKNDQKWDSVKEEIHRIYMAEDKPLQVTRDTIEVRHGFKARLVVLRYDWRSVLTLWSVRKWKDKLKEWGFDKNIPAQHMQILVAKAEKRARDDGKETVFLHGGSEVGPERFEHFKRRKTTQLMEAVSPSAGPQLEDDEEFEKLLNDANGHESIDRAIQDFQMMEAPIVQPQELSLRPHFTSELDCTPKNAADEEDSRPSVSASLENDIADSIQLDLNFLEVTADTVHNEGQPTGARSSTLGERTFVEPASLMNARLEGLSLVASHVENILEPGCGERESHIPDDPAPPSPQQAINIPAREDTSPNQIFYESLSRKLEFKFSPVSSEQIETSRERIPELAPKDLLILVSRYIAKQPPGNSLDQVWSSLRASLELFPGQSLQFLPSRSKTRMLCGVLDELASVYKTRRAWKEAVFIMRLQRDGYGSIRIETIRTTQRGQYSRREVREIESLTNICTYKMARMYEKKGDALLAQTYYRKALDDFKETDPMVLIWSHAKDYYLKCQWHFAYFLLRHKMKDEARHILLGAILRAFSYNLVRETGKTLLNKVQATLKELFHQMEPEGRLVTQLMDFRPWIFGGLDTPWSNNGKAFTPLANTLSVLGAFDDAELLYKFAFPDPVTVTGGDRTYMTQAYVEYTEHYQRHNKWVHSLNPLELAFSRLVAHIDTDVEINAILEQLLNTAQDRLRTIQHLHVKEQIARIQDLRENFALERFRYLKRSAILKEYKRIELLPRSSNISSLFHDALEEPAFPETSDKCSTPWTASTQSSRFGVTYSDCSIIGVSNSAYMHP</sequence>
<evidence type="ECO:0000259" key="2">
    <source>
        <dbReference type="Pfam" id="PF14420"/>
    </source>
</evidence>
<feature type="region of interest" description="Disordered" evidence="1">
    <location>
        <begin position="1"/>
        <end position="29"/>
    </location>
</feature>
<dbReference type="Pfam" id="PF14420">
    <property type="entry name" value="Clr5"/>
    <property type="match status" value="1"/>
</dbReference>
<dbReference type="InterPro" id="IPR025676">
    <property type="entry name" value="Clr5_dom"/>
</dbReference>
<protein>
    <recommendedName>
        <fullName evidence="2">Clr5 domain-containing protein</fullName>
    </recommendedName>
</protein>
<feature type="region of interest" description="Disordered" evidence="1">
    <location>
        <begin position="302"/>
        <end position="323"/>
    </location>
</feature>
<dbReference type="AlphaFoldDB" id="A0A559MH91"/>
<accession>A0A559MH91</accession>
<evidence type="ECO:0000313" key="4">
    <source>
        <dbReference type="Proteomes" id="UP000315522"/>
    </source>
</evidence>
<feature type="region of interest" description="Disordered" evidence="1">
    <location>
        <begin position="209"/>
        <end position="229"/>
    </location>
</feature>
<feature type="compositionally biased region" description="Basic and acidic residues" evidence="1">
    <location>
        <begin position="17"/>
        <end position="29"/>
    </location>
</feature>
<evidence type="ECO:0000256" key="1">
    <source>
        <dbReference type="SAM" id="MobiDB-lite"/>
    </source>
</evidence>